<reference evidence="2" key="1">
    <citation type="journal article" date="2019" name="Int. J. Syst. Evol. Microbiol.">
        <title>The Global Catalogue of Microorganisms (GCM) 10K type strain sequencing project: providing services to taxonomists for standard genome sequencing and annotation.</title>
        <authorList>
            <consortium name="The Broad Institute Genomics Platform"/>
            <consortium name="The Broad Institute Genome Sequencing Center for Infectious Disease"/>
            <person name="Wu L."/>
            <person name="Ma J."/>
        </authorList>
    </citation>
    <scope>NUCLEOTIDE SEQUENCE [LARGE SCALE GENOMIC DNA]</scope>
    <source>
        <strain evidence="2">NBRC 3250</strain>
    </source>
</reference>
<dbReference type="EMBL" id="BSNW01000047">
    <property type="protein sequence ID" value="GLQ69835.1"/>
    <property type="molecule type" value="Genomic_DNA"/>
</dbReference>
<dbReference type="RefSeq" id="WP_062032403.1">
    <property type="nucleotide sequence ID" value="NZ_BEWL01000011.1"/>
</dbReference>
<evidence type="ECO:0000313" key="2">
    <source>
        <dbReference type="Proteomes" id="UP001156672"/>
    </source>
</evidence>
<keyword evidence="2" id="KW-1185">Reference proteome</keyword>
<gene>
    <name evidence="1" type="ORF">GCM10007866_22880</name>
</gene>
<dbReference type="Proteomes" id="UP001156672">
    <property type="component" value="Unassembled WGS sequence"/>
</dbReference>
<evidence type="ECO:0000313" key="1">
    <source>
        <dbReference type="EMBL" id="GLQ69835.1"/>
    </source>
</evidence>
<accession>A0ABQ5X367</accession>
<protein>
    <recommendedName>
        <fullName evidence="3">Aminoglycoside phosphotransferase domain-containing protein</fullName>
    </recommendedName>
</protein>
<sequence length="453" mass="49895">MNPEAASNTPASTGPVNAAGILAAARSGNPALAADLLSRMIAEEFGFHITDVTLGADDYSLNSVNGFMTRDTGERFFFKFHHEENEDSVLQEFYRGEILLEAGFPVDMPAHVCRRVGRQILLYPLKTIPKLADAARAADGDTPLPGADAPALRHAQQDLDALSATLYLRSWHPITGQQSADEPIHQLFHHRLTTPDQPPGTLGSRATKFFAPERTFTFPDATLSGHELLELHWVIDGIRYDRTLKDCFHNALKNLSPEALAQSGGVVAHGDAHNANVWFNPDTTSLTLFDPAFAGRHIPALLAEIKATFHNIFAHADWLYHSAELKTRPEIRISNGTAFVTTNWSLPPLRQTFLQDKARLLWRPLLEGLAQRDALPDNWRETIRSGLFCCPTLVMDLCARSEENPKSRHTPASSLTGLAIALMCGAEPESADVISRFLGTIDPSSTMPEWNDL</sequence>
<name>A0ABQ5X367_9PROT</name>
<evidence type="ECO:0008006" key="3">
    <source>
        <dbReference type="Google" id="ProtNLM"/>
    </source>
</evidence>
<comment type="caution">
    <text evidence="1">The sequence shown here is derived from an EMBL/GenBank/DDBJ whole genome shotgun (WGS) entry which is preliminary data.</text>
</comment>
<dbReference type="SUPFAM" id="SSF56112">
    <property type="entry name" value="Protein kinase-like (PK-like)"/>
    <property type="match status" value="1"/>
</dbReference>
<organism evidence="1 2">
    <name type="scientific">Gluconobacter albidus</name>
    <dbReference type="NCBI Taxonomy" id="318683"/>
    <lineage>
        <taxon>Bacteria</taxon>
        <taxon>Pseudomonadati</taxon>
        <taxon>Pseudomonadota</taxon>
        <taxon>Alphaproteobacteria</taxon>
        <taxon>Acetobacterales</taxon>
        <taxon>Acetobacteraceae</taxon>
        <taxon>Gluconobacter</taxon>
    </lineage>
</organism>
<dbReference type="InterPro" id="IPR011009">
    <property type="entry name" value="Kinase-like_dom_sf"/>
</dbReference>
<proteinExistence type="predicted"/>